<keyword evidence="2" id="KW-1185">Reference proteome</keyword>
<evidence type="ECO:0000313" key="1">
    <source>
        <dbReference type="EMBL" id="KAI5659552.1"/>
    </source>
</evidence>
<comment type="caution">
    <text evidence="1">The sequence shown here is derived from an EMBL/GenBank/DDBJ whole genome shotgun (WGS) entry which is preliminary data.</text>
</comment>
<organism evidence="1 2">
    <name type="scientific">Catharanthus roseus</name>
    <name type="common">Madagascar periwinkle</name>
    <name type="synonym">Vinca rosea</name>
    <dbReference type="NCBI Taxonomy" id="4058"/>
    <lineage>
        <taxon>Eukaryota</taxon>
        <taxon>Viridiplantae</taxon>
        <taxon>Streptophyta</taxon>
        <taxon>Embryophyta</taxon>
        <taxon>Tracheophyta</taxon>
        <taxon>Spermatophyta</taxon>
        <taxon>Magnoliopsida</taxon>
        <taxon>eudicotyledons</taxon>
        <taxon>Gunneridae</taxon>
        <taxon>Pentapetalae</taxon>
        <taxon>asterids</taxon>
        <taxon>lamiids</taxon>
        <taxon>Gentianales</taxon>
        <taxon>Apocynaceae</taxon>
        <taxon>Rauvolfioideae</taxon>
        <taxon>Vinceae</taxon>
        <taxon>Catharanthinae</taxon>
        <taxon>Catharanthus</taxon>
    </lineage>
</organism>
<sequence length="193" mass="22339">MKTSSSFLQTPNRFQALQDFPPLTYVMAAATPSYKLQHIPIPPPSSTQNASSTNTQYFLKPVTENLFLTSFTETPDFKALKHLVQRVFPTGCHWLPDYPIQTQTFYELILVDSKSVEITHTPDSKNPQRIAYSKCVIKKVLKASECYYYPPLYLYHSCDEEIEIMFKFFIPQAINIQDSWIEYQERVSESESS</sequence>
<name>A0ACC0AHR2_CATRO</name>
<evidence type="ECO:0000313" key="2">
    <source>
        <dbReference type="Proteomes" id="UP001060085"/>
    </source>
</evidence>
<protein>
    <submittedName>
        <fullName evidence="1">Uncharacterized protein</fullName>
    </submittedName>
</protein>
<dbReference type="EMBL" id="CM044706">
    <property type="protein sequence ID" value="KAI5659552.1"/>
    <property type="molecule type" value="Genomic_DNA"/>
</dbReference>
<accession>A0ACC0AHR2</accession>
<gene>
    <name evidence="1" type="ORF">M9H77_28345</name>
</gene>
<reference evidence="2" key="1">
    <citation type="journal article" date="2023" name="Nat. Plants">
        <title>Single-cell RNA sequencing provides a high-resolution roadmap for understanding the multicellular compartmentation of specialized metabolism.</title>
        <authorList>
            <person name="Sun S."/>
            <person name="Shen X."/>
            <person name="Li Y."/>
            <person name="Li Y."/>
            <person name="Wang S."/>
            <person name="Li R."/>
            <person name="Zhang H."/>
            <person name="Shen G."/>
            <person name="Guo B."/>
            <person name="Wei J."/>
            <person name="Xu J."/>
            <person name="St-Pierre B."/>
            <person name="Chen S."/>
            <person name="Sun C."/>
        </authorList>
    </citation>
    <scope>NUCLEOTIDE SEQUENCE [LARGE SCALE GENOMIC DNA]</scope>
</reference>
<dbReference type="Proteomes" id="UP001060085">
    <property type="component" value="Linkage Group LG06"/>
</dbReference>
<proteinExistence type="predicted"/>